<keyword evidence="1" id="KW-0472">Membrane</keyword>
<gene>
    <name evidence="2" type="ORF">ACFQ2N_12310</name>
</gene>
<evidence type="ECO:0008006" key="4">
    <source>
        <dbReference type="Google" id="ProtNLM"/>
    </source>
</evidence>
<comment type="caution">
    <text evidence="2">The sequence shown here is derived from an EMBL/GenBank/DDBJ whole genome shotgun (WGS) entry which is preliminary data.</text>
</comment>
<feature type="transmembrane region" description="Helical" evidence="1">
    <location>
        <begin position="17"/>
        <end position="39"/>
    </location>
</feature>
<proteinExistence type="predicted"/>
<dbReference type="Proteomes" id="UP001597033">
    <property type="component" value="Unassembled WGS sequence"/>
</dbReference>
<keyword evidence="1" id="KW-1133">Transmembrane helix</keyword>
<evidence type="ECO:0000313" key="3">
    <source>
        <dbReference type="Proteomes" id="UP001597033"/>
    </source>
</evidence>
<accession>A0ABW3LXD1</accession>
<keyword evidence="1" id="KW-0812">Transmembrane</keyword>
<keyword evidence="3" id="KW-1185">Reference proteome</keyword>
<evidence type="ECO:0000313" key="2">
    <source>
        <dbReference type="EMBL" id="MFD1043127.1"/>
    </source>
</evidence>
<sequence length="178" mass="18530">MSAAGTMVANLKELAPIALELVNVGASLAGLILVVGGLMKFVTHAKYGDQQVRIATPVMWLLSGIMLWNLGAAATTALQTVFGDATTTQNLLGYTPSASMTQEGAEMLDALVMVVRLVGYFFFVSGWFSMRNVGAVGQGGGNDAFRSGIYKIGAGACAINIVETVNLVSSFIGFGNVL</sequence>
<evidence type="ECO:0000256" key="1">
    <source>
        <dbReference type="SAM" id="Phobius"/>
    </source>
</evidence>
<protein>
    <recommendedName>
        <fullName evidence="4">Conjugal transfer protein TraQ</fullName>
    </recommendedName>
</protein>
<dbReference type="EMBL" id="JBHTKN010000008">
    <property type="protein sequence ID" value="MFD1043127.1"/>
    <property type="molecule type" value="Genomic_DNA"/>
</dbReference>
<organism evidence="2 3">
    <name type="scientific">Pseudoxanthomonas kaohsiungensis</name>
    <dbReference type="NCBI Taxonomy" id="283923"/>
    <lineage>
        <taxon>Bacteria</taxon>
        <taxon>Pseudomonadati</taxon>
        <taxon>Pseudomonadota</taxon>
        <taxon>Gammaproteobacteria</taxon>
        <taxon>Lysobacterales</taxon>
        <taxon>Lysobacteraceae</taxon>
        <taxon>Pseudoxanthomonas</taxon>
    </lineage>
</organism>
<feature type="transmembrane region" description="Helical" evidence="1">
    <location>
        <begin position="110"/>
        <end position="128"/>
    </location>
</feature>
<name>A0ABW3LXD1_9GAMM</name>
<reference evidence="3" key="1">
    <citation type="journal article" date="2019" name="Int. J. Syst. Evol. Microbiol.">
        <title>The Global Catalogue of Microorganisms (GCM) 10K type strain sequencing project: providing services to taxonomists for standard genome sequencing and annotation.</title>
        <authorList>
            <consortium name="The Broad Institute Genomics Platform"/>
            <consortium name="The Broad Institute Genome Sequencing Center for Infectious Disease"/>
            <person name="Wu L."/>
            <person name="Ma J."/>
        </authorList>
    </citation>
    <scope>NUCLEOTIDE SEQUENCE [LARGE SCALE GENOMIC DNA]</scope>
    <source>
        <strain evidence="3">CCUG 55854</strain>
    </source>
</reference>
<feature type="transmembrane region" description="Helical" evidence="1">
    <location>
        <begin position="60"/>
        <end position="82"/>
    </location>
</feature>